<dbReference type="EnsemblPlants" id="TraesCS2A02G504800.1">
    <property type="protein sequence ID" value="TraesCS2A02G504800.1.cds1"/>
    <property type="gene ID" value="TraesCS2A02G504800"/>
</dbReference>
<accession>A0A3B6B6S7</accession>
<keyword evidence="1" id="KW-0472">Membrane</keyword>
<keyword evidence="3" id="KW-1185">Reference proteome</keyword>
<dbReference type="Gramene" id="TraesSTA2A03G00788420.1">
    <property type="protein sequence ID" value="TraesSTA2A03G00788420.1.CDS1"/>
    <property type="gene ID" value="TraesSTA2A03G00788420"/>
</dbReference>
<protein>
    <submittedName>
        <fullName evidence="2">Uncharacterized protein</fullName>
    </submittedName>
</protein>
<dbReference type="Gramene" id="TraesSYM2A03G00797990.1">
    <property type="protein sequence ID" value="TraesSYM2A03G00797990.1.CDS1"/>
    <property type="gene ID" value="TraesSYM2A03G00797990"/>
</dbReference>
<feature type="transmembrane region" description="Helical" evidence="1">
    <location>
        <begin position="20"/>
        <end position="48"/>
    </location>
</feature>
<name>A0A3B6B6S7_WHEAT</name>
<proteinExistence type="predicted"/>
<dbReference type="Gramene" id="TraesARI2A03G00798180.1">
    <property type="protein sequence ID" value="TraesARI2A03G00798180.1.CDS1"/>
    <property type="gene ID" value="TraesARI2A03G00798180"/>
</dbReference>
<sequence length="109" mass="9668">MVRAMGIAAAKGFTAGSMHFTPSGVVCLAFAFVAAVAIVAVAVFGCAGHKSSGGKKPRRGHGGSYWAAGAGAGAGVYVGDSGVSTGGGGCGGGGGGGGGCGGGGGGGGC</sequence>
<dbReference type="Gramene" id="TraesWEE_scaffold_034713_01G000400.1">
    <property type="protein sequence ID" value="TraesWEE_scaffold_034713_01G000400.1"/>
    <property type="gene ID" value="TraesWEE_scaffold_034713_01G000400"/>
</dbReference>
<evidence type="ECO:0000256" key="1">
    <source>
        <dbReference type="SAM" id="Phobius"/>
    </source>
</evidence>
<keyword evidence="1" id="KW-0812">Transmembrane</keyword>
<dbReference type="Gramene" id="TraesCAD_scaffold_021753_01G000500.1">
    <property type="protein sequence ID" value="TraesCAD_scaffold_021753_01G000500.1"/>
    <property type="gene ID" value="TraesCAD_scaffold_021753_01G000500"/>
</dbReference>
<organism evidence="2">
    <name type="scientific">Triticum aestivum</name>
    <name type="common">Wheat</name>
    <dbReference type="NCBI Taxonomy" id="4565"/>
    <lineage>
        <taxon>Eukaryota</taxon>
        <taxon>Viridiplantae</taxon>
        <taxon>Streptophyta</taxon>
        <taxon>Embryophyta</taxon>
        <taxon>Tracheophyta</taxon>
        <taxon>Spermatophyta</taxon>
        <taxon>Magnoliopsida</taxon>
        <taxon>Liliopsida</taxon>
        <taxon>Poales</taxon>
        <taxon>Poaceae</taxon>
        <taxon>BOP clade</taxon>
        <taxon>Pooideae</taxon>
        <taxon>Triticodae</taxon>
        <taxon>Triticeae</taxon>
        <taxon>Triticinae</taxon>
        <taxon>Triticum</taxon>
    </lineage>
</organism>
<evidence type="ECO:0000313" key="2">
    <source>
        <dbReference type="EnsemblPlants" id="TraesCS2A02G504800.1.cds1"/>
    </source>
</evidence>
<dbReference type="Proteomes" id="UP000019116">
    <property type="component" value="Chromosome 2A"/>
</dbReference>
<dbReference type="Gramene" id="TraesNOR2A03G00799810.1">
    <property type="protein sequence ID" value="TraesNOR2A03G00799810.1.CDS1"/>
    <property type="gene ID" value="TraesNOR2A03G00799810"/>
</dbReference>
<dbReference type="Gramene" id="TraesCS2A03G1175300.1">
    <property type="protein sequence ID" value="TraesCS2A03G1175300.1.CDS1"/>
    <property type="gene ID" value="TraesCS2A03G1175300"/>
</dbReference>
<dbReference type="AlphaFoldDB" id="A0A3B6B6S7"/>
<keyword evidence="1" id="KW-1133">Transmembrane helix</keyword>
<dbReference type="Gramene" id="TraesCS2A02G504800.1">
    <property type="protein sequence ID" value="TraesCS2A02G504800.1.cds1"/>
    <property type="gene ID" value="TraesCS2A02G504800"/>
</dbReference>
<dbReference type="Gramene" id="TraesRN2A0101171700.1">
    <property type="protein sequence ID" value="TraesRN2A0101171700.1"/>
    <property type="gene ID" value="TraesRN2A0101171700"/>
</dbReference>
<dbReference type="Gramene" id="TraesROB_scaffold_014922_01G000500.1">
    <property type="protein sequence ID" value="TraesROB_scaffold_014922_01G000500.1"/>
    <property type="gene ID" value="TraesROB_scaffold_014922_01G000500"/>
</dbReference>
<dbReference type="Gramene" id="TraesJUL2A03G00794700.1">
    <property type="protein sequence ID" value="TraesJUL2A03G00794700.1.CDS1"/>
    <property type="gene ID" value="TraesJUL2A03G00794700"/>
</dbReference>
<dbReference type="Gramene" id="TraesLDM2A03G00792670.1">
    <property type="protein sequence ID" value="TraesLDM2A03G00792670.1.CDS1"/>
    <property type="gene ID" value="TraesLDM2A03G00792670"/>
</dbReference>
<reference evidence="2" key="2">
    <citation type="submission" date="2018-10" db="UniProtKB">
        <authorList>
            <consortium name="EnsemblPlants"/>
        </authorList>
    </citation>
    <scope>IDENTIFICATION</scope>
</reference>
<dbReference type="Gramene" id="TraesCLE_scaffold_050252_01G000200.1">
    <property type="protein sequence ID" value="TraesCLE_scaffold_050252_01G000200.1"/>
    <property type="gene ID" value="TraesCLE_scaffold_050252_01G000200"/>
</dbReference>
<dbReference type="OMA" id="SSHIVFM"/>
<evidence type="ECO:0000313" key="3">
    <source>
        <dbReference type="Proteomes" id="UP000019116"/>
    </source>
</evidence>
<reference evidence="2" key="1">
    <citation type="submission" date="2018-08" db="EMBL/GenBank/DDBJ databases">
        <authorList>
            <person name="Rossello M."/>
        </authorList>
    </citation>
    <scope>NUCLEOTIDE SEQUENCE [LARGE SCALE GENOMIC DNA]</scope>
    <source>
        <strain evidence="2">cv. Chinese Spring</strain>
    </source>
</reference>